<reference evidence="1 2" key="1">
    <citation type="journal article" date="2013" name="Mar. Genomics">
        <title>Expression of sulfatases in Rhodopirellula baltica and the diversity of sulfatases in the genus Rhodopirellula.</title>
        <authorList>
            <person name="Wegner C.E."/>
            <person name="Richter-Heitmann T."/>
            <person name="Klindworth A."/>
            <person name="Klockow C."/>
            <person name="Richter M."/>
            <person name="Achstetter T."/>
            <person name="Glockner F.O."/>
            <person name="Harder J."/>
        </authorList>
    </citation>
    <scope>NUCLEOTIDE SEQUENCE [LARGE SCALE GENOMIC DNA]</scope>
    <source>
        <strain evidence="1 2">WH47</strain>
    </source>
</reference>
<dbReference type="AlphaFoldDB" id="F2AL13"/>
<comment type="caution">
    <text evidence="1">The sequence shown here is derived from an EMBL/GenBank/DDBJ whole genome shotgun (WGS) entry which is preliminary data.</text>
</comment>
<accession>F2AL13</accession>
<evidence type="ECO:0000313" key="1">
    <source>
        <dbReference type="EMBL" id="EGF29597.1"/>
    </source>
</evidence>
<proteinExistence type="predicted"/>
<dbReference type="EMBL" id="AFAR01000017">
    <property type="protein sequence ID" value="EGF29597.1"/>
    <property type="molecule type" value="Genomic_DNA"/>
</dbReference>
<dbReference type="Proteomes" id="UP000006222">
    <property type="component" value="Unassembled WGS sequence"/>
</dbReference>
<gene>
    <name evidence="1" type="ORF">RBWH47_04051</name>
</gene>
<name>F2AL13_RHOBT</name>
<organism evidence="1 2">
    <name type="scientific">Rhodopirellula baltica WH47</name>
    <dbReference type="NCBI Taxonomy" id="991778"/>
    <lineage>
        <taxon>Bacteria</taxon>
        <taxon>Pseudomonadati</taxon>
        <taxon>Planctomycetota</taxon>
        <taxon>Planctomycetia</taxon>
        <taxon>Pirellulales</taxon>
        <taxon>Pirellulaceae</taxon>
        <taxon>Rhodopirellula</taxon>
    </lineage>
</organism>
<dbReference type="PATRIC" id="fig|991778.3.peg.356"/>
<protein>
    <submittedName>
        <fullName evidence="1">Uncharacterized protein</fullName>
    </submittedName>
</protein>
<sequence>MASAPLAQITSSSTAESPRKLTFVPVSLTFQLEDTTSAATKRRGGKIAIARKIKQQRAMHWFENIELVR</sequence>
<evidence type="ECO:0000313" key="2">
    <source>
        <dbReference type="Proteomes" id="UP000006222"/>
    </source>
</evidence>